<evidence type="ECO:0000313" key="5">
    <source>
        <dbReference type="Proteomes" id="UP000471648"/>
    </source>
</evidence>
<dbReference type="InterPro" id="IPR000073">
    <property type="entry name" value="AB_hydrolase_1"/>
</dbReference>
<dbReference type="Gene3D" id="3.40.50.1820">
    <property type="entry name" value="alpha/beta hydrolase"/>
    <property type="match status" value="1"/>
</dbReference>
<dbReference type="InterPro" id="IPR050266">
    <property type="entry name" value="AB_hydrolase_sf"/>
</dbReference>
<proteinExistence type="predicted"/>
<dbReference type="PANTHER" id="PTHR43798:SF31">
    <property type="entry name" value="AB HYDROLASE SUPERFAMILY PROTEIN YCLE"/>
    <property type="match status" value="1"/>
</dbReference>
<feature type="domain" description="AB hydrolase-1" evidence="3">
    <location>
        <begin position="56"/>
        <end position="284"/>
    </location>
</feature>
<dbReference type="GO" id="GO:0016787">
    <property type="term" value="F:hydrolase activity"/>
    <property type="evidence" value="ECO:0007669"/>
    <property type="project" value="UniProtKB-KW"/>
</dbReference>
<protein>
    <submittedName>
        <fullName evidence="4">Alpha/beta hydrolase</fullName>
    </submittedName>
</protein>
<reference evidence="4 5" key="1">
    <citation type="submission" date="2020-01" db="EMBL/GenBank/DDBJ databases">
        <title>Insect and environment-associated Actinomycetes.</title>
        <authorList>
            <person name="Currrie C."/>
            <person name="Chevrette M."/>
            <person name="Carlson C."/>
            <person name="Stubbendieck R."/>
            <person name="Wendt-Pienkowski E."/>
        </authorList>
    </citation>
    <scope>NUCLEOTIDE SEQUENCE [LARGE SCALE GENOMIC DNA]</scope>
    <source>
        <strain evidence="4 5">SID14438</strain>
    </source>
</reference>
<evidence type="ECO:0000259" key="3">
    <source>
        <dbReference type="Pfam" id="PF12697"/>
    </source>
</evidence>
<accession>A0A6N9V3S5</accession>
<dbReference type="SUPFAM" id="SSF53474">
    <property type="entry name" value="alpha/beta-Hydrolases"/>
    <property type="match status" value="1"/>
</dbReference>
<dbReference type="EMBL" id="JAAGME010000194">
    <property type="protein sequence ID" value="NEB66275.1"/>
    <property type="molecule type" value="Genomic_DNA"/>
</dbReference>
<dbReference type="Pfam" id="PF12697">
    <property type="entry name" value="Abhydrolase_6"/>
    <property type="match status" value="1"/>
</dbReference>
<keyword evidence="1 4" id="KW-0378">Hydrolase</keyword>
<dbReference type="RefSeq" id="WP_164356324.1">
    <property type="nucleotide sequence ID" value="NZ_JAAGME010000194.1"/>
</dbReference>
<dbReference type="GO" id="GO:0016020">
    <property type="term" value="C:membrane"/>
    <property type="evidence" value="ECO:0007669"/>
    <property type="project" value="TreeGrafter"/>
</dbReference>
<evidence type="ECO:0000256" key="1">
    <source>
        <dbReference type="ARBA" id="ARBA00022801"/>
    </source>
</evidence>
<dbReference type="InterPro" id="IPR029058">
    <property type="entry name" value="AB_hydrolase_fold"/>
</dbReference>
<evidence type="ECO:0000256" key="2">
    <source>
        <dbReference type="SAM" id="MobiDB-lite"/>
    </source>
</evidence>
<gene>
    <name evidence="4" type="ORF">G3I39_04260</name>
</gene>
<dbReference type="Proteomes" id="UP000471648">
    <property type="component" value="Unassembled WGS sequence"/>
</dbReference>
<feature type="region of interest" description="Disordered" evidence="2">
    <location>
        <begin position="1"/>
        <end position="28"/>
    </location>
</feature>
<name>A0A6N9V3S5_STRMI</name>
<organism evidence="4 5">
    <name type="scientific">Streptomyces microflavus</name>
    <name type="common">Streptomyces lipmanii</name>
    <dbReference type="NCBI Taxonomy" id="1919"/>
    <lineage>
        <taxon>Bacteria</taxon>
        <taxon>Bacillati</taxon>
        <taxon>Actinomycetota</taxon>
        <taxon>Actinomycetes</taxon>
        <taxon>Kitasatosporales</taxon>
        <taxon>Streptomycetaceae</taxon>
        <taxon>Streptomyces</taxon>
    </lineage>
</organism>
<evidence type="ECO:0000313" key="4">
    <source>
        <dbReference type="EMBL" id="NEB66275.1"/>
    </source>
</evidence>
<comment type="caution">
    <text evidence="4">The sequence shown here is derived from an EMBL/GenBank/DDBJ whole genome shotgun (WGS) entry which is preliminary data.</text>
</comment>
<dbReference type="AlphaFoldDB" id="A0A6N9V3S5"/>
<sequence length="303" mass="33533">MNEAMRHHRPEASPPPSPLLSTGGTGVEETAHSVDVSGARLHYWTAGGADRPAVALTHGAGADHRMFDPQIPALVGAGYRTLRWDVRYHGASASSTGRFRTGYAARDLGAVLDAADVRRPVVLLGQSMGGNIAQEYLRRRPEEVAALVVIGSTSSTLPITRGERRRLAFSRTLMRLLPYRRLIRWMARSSAEDPGAQEYLREAFAANGRRSFLTTWDGMTRAVDPSPDYRVEKPELLICGEHDSTGNIRSAMERWNERDPNSEFHVIPGAGHVANLDRPDEVNRLTVAFLRLPEGPRTQRDHD</sequence>
<dbReference type="PANTHER" id="PTHR43798">
    <property type="entry name" value="MONOACYLGLYCEROL LIPASE"/>
    <property type="match status" value="1"/>
</dbReference>